<gene>
    <name evidence="2" type="ORF">SAMN05444349_11884</name>
</gene>
<feature type="region of interest" description="Disordered" evidence="1">
    <location>
        <begin position="292"/>
        <end position="317"/>
    </location>
</feature>
<evidence type="ECO:0000256" key="1">
    <source>
        <dbReference type="SAM" id="MobiDB-lite"/>
    </source>
</evidence>
<name>A0A1M5BE82_9BACE</name>
<dbReference type="EMBL" id="FQVD01000018">
    <property type="protein sequence ID" value="SHF40738.1"/>
    <property type="molecule type" value="Genomic_DNA"/>
</dbReference>
<dbReference type="AlphaFoldDB" id="A0A1M5BE82"/>
<sequence>MKFEKVRVIDAGLTTNSWEQDGKTAPIFITPESLDSLVERGNQRPVHCRKTHAGYEMLNEYIGSLDNFIREGDSVFADLTISPALEDGYPEKAKFIIGLIEKEPEMIGMSVFDIDTKEFNEKENRFDVTSFERLIACDIVGIPAATSSMFNNQNNEKMSKYFSNFASFFKKATKCAEEIVDTTDGKKIKINSKDGLMNIGDEVTDIDGNPYGDGEVTIEVPGEGRMVLVISDSKIEKVREYEEEDGNKEETIIDRQSSTPAEFSERLDRIERSIERMSSRFNTEFEKVNNQLNKTSATPTQFSRNDANAKQVGKITKESVKEAQKKYEQKY</sequence>
<dbReference type="OrthoDB" id="9981377at2"/>
<accession>A0A1M5BE82</accession>
<dbReference type="Proteomes" id="UP000184436">
    <property type="component" value="Unassembled WGS sequence"/>
</dbReference>
<feature type="compositionally biased region" description="Polar residues" evidence="1">
    <location>
        <begin position="292"/>
        <end position="308"/>
    </location>
</feature>
<keyword evidence="3" id="KW-1185">Reference proteome</keyword>
<dbReference type="RefSeq" id="WP_025076328.1">
    <property type="nucleotide sequence ID" value="NZ_FQVD01000018.1"/>
</dbReference>
<proteinExistence type="predicted"/>
<evidence type="ECO:0000313" key="2">
    <source>
        <dbReference type="EMBL" id="SHF40738.1"/>
    </source>
</evidence>
<organism evidence="2 3">
    <name type="scientific">Bacteroides faecichinchillae</name>
    <dbReference type="NCBI Taxonomy" id="871325"/>
    <lineage>
        <taxon>Bacteria</taxon>
        <taxon>Pseudomonadati</taxon>
        <taxon>Bacteroidota</taxon>
        <taxon>Bacteroidia</taxon>
        <taxon>Bacteroidales</taxon>
        <taxon>Bacteroidaceae</taxon>
        <taxon>Bacteroides</taxon>
    </lineage>
</organism>
<reference evidence="2 3" key="1">
    <citation type="submission" date="2016-11" db="EMBL/GenBank/DDBJ databases">
        <authorList>
            <person name="Jaros S."/>
            <person name="Januszkiewicz K."/>
            <person name="Wedrychowicz H."/>
        </authorList>
    </citation>
    <scope>NUCLEOTIDE SEQUENCE [LARGE SCALE GENOMIC DNA]</scope>
    <source>
        <strain evidence="2 3">DSM 26883</strain>
    </source>
</reference>
<evidence type="ECO:0000313" key="3">
    <source>
        <dbReference type="Proteomes" id="UP000184436"/>
    </source>
</evidence>
<dbReference type="STRING" id="871325.SAMN05444349_11884"/>
<protein>
    <submittedName>
        <fullName evidence="2">Uncharacterized protein</fullName>
    </submittedName>
</protein>